<dbReference type="InterPro" id="IPR015231">
    <property type="entry name" value="DUF1934"/>
</dbReference>
<dbReference type="InterPro" id="IPR012674">
    <property type="entry name" value="Calycin"/>
</dbReference>
<sequence>MQRLKVTPIGNQIAVAVKLQTSILQNDETEQFKFNETGQLVQMKDVYYLRYQEGAQKIPVTFKFDQSGTVLLTRNASNRTRFCFQANHTFATHYQSEYGLIKMDVKTIRLLQETDFTAGHGKVAIDYELWAQAQLIGKYQIRLQFSK</sequence>
<dbReference type="AlphaFoldDB" id="A0A0D1ABW7"/>
<evidence type="ECO:0000313" key="1">
    <source>
        <dbReference type="EMBL" id="KIS04166.1"/>
    </source>
</evidence>
<dbReference type="Gene3D" id="2.40.128.20">
    <property type="match status" value="1"/>
</dbReference>
<reference evidence="1 2" key="1">
    <citation type="submission" date="2013-08" db="EMBL/GenBank/DDBJ databases">
        <title>Lactobacillus wasatchii sp. WDC04, a late gas producing bacteria isolated from aged chedder cheese.</title>
        <authorList>
            <person name="Oberg C.J."/>
            <person name="Culumber M."/>
            <person name="McMahon D.J."/>
            <person name="Broadbent J.R."/>
            <person name="Oberg T.S."/>
            <person name="Ortaki F."/>
        </authorList>
    </citation>
    <scope>NUCLEOTIDE SEQUENCE [LARGE SCALE GENOMIC DNA]</scope>
    <source>
        <strain evidence="1 2">WDC04</strain>
    </source>
</reference>
<protein>
    <recommendedName>
        <fullName evidence="3">DUF1934 domain-containing protein</fullName>
    </recommendedName>
</protein>
<dbReference type="SUPFAM" id="SSF50814">
    <property type="entry name" value="Lipocalins"/>
    <property type="match status" value="1"/>
</dbReference>
<proteinExistence type="predicted"/>
<dbReference type="PATRIC" id="fig|1335616.4.peg.228"/>
<dbReference type="Pfam" id="PF09148">
    <property type="entry name" value="DUF1934"/>
    <property type="match status" value="1"/>
</dbReference>
<dbReference type="RefSeq" id="WP_052497760.1">
    <property type="nucleotide sequence ID" value="NZ_AWTT01000003.1"/>
</dbReference>
<evidence type="ECO:0000313" key="2">
    <source>
        <dbReference type="Proteomes" id="UP000032279"/>
    </source>
</evidence>
<dbReference type="STRING" id="1335616.WDC_0229"/>
<comment type="caution">
    <text evidence="1">The sequence shown here is derived from an EMBL/GenBank/DDBJ whole genome shotgun (WGS) entry which is preliminary data.</text>
</comment>
<evidence type="ECO:0008006" key="3">
    <source>
        <dbReference type="Google" id="ProtNLM"/>
    </source>
</evidence>
<dbReference type="EMBL" id="AWTT01000003">
    <property type="protein sequence ID" value="KIS04166.1"/>
    <property type="molecule type" value="Genomic_DNA"/>
</dbReference>
<dbReference type="Proteomes" id="UP000032279">
    <property type="component" value="Unassembled WGS sequence"/>
</dbReference>
<keyword evidence="2" id="KW-1185">Reference proteome</keyword>
<accession>A0A0D1ABW7</accession>
<gene>
    <name evidence="1" type="ORF">WDC_0229</name>
</gene>
<name>A0A0D1ABW7_9LACO</name>
<organism evidence="1 2">
    <name type="scientific">Paucilactobacillus wasatchensis</name>
    <dbReference type="NCBI Taxonomy" id="1335616"/>
    <lineage>
        <taxon>Bacteria</taxon>
        <taxon>Bacillati</taxon>
        <taxon>Bacillota</taxon>
        <taxon>Bacilli</taxon>
        <taxon>Lactobacillales</taxon>
        <taxon>Lactobacillaceae</taxon>
        <taxon>Paucilactobacillus</taxon>
    </lineage>
</organism>